<accession>A0A8K0JHE8</accession>
<protein>
    <submittedName>
        <fullName evidence="2">Uncharacterized protein</fullName>
    </submittedName>
</protein>
<feature type="region of interest" description="Disordered" evidence="1">
    <location>
        <begin position="181"/>
        <end position="209"/>
    </location>
</feature>
<organism evidence="2 3">
    <name type="scientific">Filobasidium floriforme</name>
    <dbReference type="NCBI Taxonomy" id="5210"/>
    <lineage>
        <taxon>Eukaryota</taxon>
        <taxon>Fungi</taxon>
        <taxon>Dikarya</taxon>
        <taxon>Basidiomycota</taxon>
        <taxon>Agaricomycotina</taxon>
        <taxon>Tremellomycetes</taxon>
        <taxon>Filobasidiales</taxon>
        <taxon>Filobasidiaceae</taxon>
        <taxon>Filobasidium</taxon>
    </lineage>
</organism>
<gene>
    <name evidence="2" type="ORF">FFLO_05856</name>
</gene>
<reference evidence="2" key="1">
    <citation type="submission" date="2020-04" db="EMBL/GenBank/DDBJ databases">
        <title>Analysis of mating type loci in Filobasidium floriforme.</title>
        <authorList>
            <person name="Nowrousian M."/>
        </authorList>
    </citation>
    <scope>NUCLEOTIDE SEQUENCE</scope>
    <source>
        <strain evidence="2">CBS 6242</strain>
    </source>
</reference>
<sequence>MTSSDHEQDHSSTMNSEFGGYQYDGSSFQFEVPAYQAANRPAISAPPRPSITLPQETFPTSAHQGPMAYPNSSDSSYEYYRGISGGTPSMLSYRGLTMGYSVNASVPPYNVAASKWHLGGPESTYHSPNVNLSVGRTGPSYYHSLDTQYLASMYSSRPSFPGHTDYGGLQSSTMISAYTRTDSESSPVSTATNGVRIADQSLSPNNGQSEAMFQRPLRQLTPKLVLAQPARTQPSNYGPMNPAYFNRPFLVRVLAGTTRPLLQSSKHLIPYLDKIRLKMSESDQTTYLRDASTVYSAGSYDSHYPYHAPIYQNTIPAAAPPDETPYACPSASQNIIPPFAYDTQTLEARPGDSSHPLQQWAYSNSGYGEHSDPSLADSFGGYPTNMDAYPTTVPTSGCRRSTLHQPFANDFGATYPSEPQQGMRITFVDSFERELERLQQSNTSQTGAKSKPVPGSAEWANKFALQNGRVEKLRFQDAPVQHLESRSSTSAFPSESTAPQTALMGFTAAAFEYDGEMMAQAPPSPMTPYYTSVYEPPTANSWLDGSFLLCHLDDLTLDTMYSSGTAAQWLTPTNRLPQTVMTTPDPARLVPTPASPQNVDKQGQPKKRRGRPTTKCDPCHRRRRNFGCTGEIHGGSIERYHNENDGYTLHKRKGMDKLGNVRLEHCGQDQAGGGDHSTRSRLKQIS</sequence>
<dbReference type="Proteomes" id="UP000812966">
    <property type="component" value="Unassembled WGS sequence"/>
</dbReference>
<feature type="compositionally biased region" description="Polar residues" evidence="1">
    <location>
        <begin position="200"/>
        <end position="209"/>
    </location>
</feature>
<evidence type="ECO:0000313" key="3">
    <source>
        <dbReference type="Proteomes" id="UP000812966"/>
    </source>
</evidence>
<feature type="region of interest" description="Disordered" evidence="1">
    <location>
        <begin position="666"/>
        <end position="686"/>
    </location>
</feature>
<comment type="caution">
    <text evidence="2">The sequence shown here is derived from an EMBL/GenBank/DDBJ whole genome shotgun (WGS) entry which is preliminary data.</text>
</comment>
<evidence type="ECO:0000256" key="1">
    <source>
        <dbReference type="SAM" id="MobiDB-lite"/>
    </source>
</evidence>
<keyword evidence="3" id="KW-1185">Reference proteome</keyword>
<dbReference type="EMBL" id="JABELV010000162">
    <property type="protein sequence ID" value="KAG7528957.1"/>
    <property type="molecule type" value="Genomic_DNA"/>
</dbReference>
<proteinExistence type="predicted"/>
<name>A0A8K0JHE8_9TREE</name>
<feature type="compositionally biased region" description="Polar residues" evidence="1">
    <location>
        <begin position="181"/>
        <end position="193"/>
    </location>
</feature>
<evidence type="ECO:0000313" key="2">
    <source>
        <dbReference type="EMBL" id="KAG7528957.1"/>
    </source>
</evidence>
<dbReference type="AlphaFoldDB" id="A0A8K0JHE8"/>
<feature type="region of interest" description="Disordered" evidence="1">
    <location>
        <begin position="580"/>
        <end position="619"/>
    </location>
</feature>